<dbReference type="InterPro" id="IPR014729">
    <property type="entry name" value="Rossmann-like_a/b/a_fold"/>
</dbReference>
<reference evidence="14 15" key="1">
    <citation type="submission" date="2019-03" db="EMBL/GenBank/DDBJ databases">
        <title>Genomic Encyclopedia of Type Strains, Phase III (KMG-III): the genomes of soil and plant-associated and newly described type strains.</title>
        <authorList>
            <person name="Whitman W."/>
        </authorList>
    </citation>
    <scope>NUCLEOTIDE SEQUENCE [LARGE SCALE GENOMIC DNA]</scope>
    <source>
        <strain evidence="14 15">CECT 7378</strain>
    </source>
</reference>
<dbReference type="NCBIfam" id="NF011291">
    <property type="entry name" value="PRK14703.1"/>
    <property type="match status" value="1"/>
</dbReference>
<dbReference type="GO" id="GO:0004819">
    <property type="term" value="F:glutamine-tRNA ligase activity"/>
    <property type="evidence" value="ECO:0007669"/>
    <property type="project" value="UniProtKB-UniRule"/>
</dbReference>
<evidence type="ECO:0000256" key="3">
    <source>
        <dbReference type="ARBA" id="ARBA00022598"/>
    </source>
</evidence>
<dbReference type="Pfam" id="PF03950">
    <property type="entry name" value="tRNA-synt_1c_C"/>
    <property type="match status" value="1"/>
</dbReference>
<organism evidence="14 15">
    <name type="scientific">Marinomonas balearica</name>
    <dbReference type="NCBI Taxonomy" id="491947"/>
    <lineage>
        <taxon>Bacteria</taxon>
        <taxon>Pseudomonadati</taxon>
        <taxon>Pseudomonadota</taxon>
        <taxon>Gammaproteobacteria</taxon>
        <taxon>Oceanospirillales</taxon>
        <taxon>Oceanospirillaceae</taxon>
        <taxon>Marinomonas</taxon>
    </lineage>
</organism>
<dbReference type="PANTHER" id="PTHR43097:SF5">
    <property type="entry name" value="GLUTAMATE--TRNA LIGASE"/>
    <property type="match status" value="1"/>
</dbReference>
<dbReference type="PROSITE" id="PS00178">
    <property type="entry name" value="AA_TRNA_LIGASE_I"/>
    <property type="match status" value="1"/>
</dbReference>
<feature type="binding site" evidence="9">
    <location>
        <position position="212"/>
    </location>
    <ligand>
        <name>L-glutamine</name>
        <dbReference type="ChEBI" id="CHEBI:58359"/>
    </ligand>
</feature>
<dbReference type="GO" id="GO:0005829">
    <property type="term" value="C:cytosol"/>
    <property type="evidence" value="ECO:0007669"/>
    <property type="project" value="TreeGrafter"/>
</dbReference>
<proteinExistence type="inferred from homology"/>
<feature type="short sequence motif" description="'HIGH' region" evidence="9">
    <location>
        <begin position="34"/>
        <end position="44"/>
    </location>
</feature>
<dbReference type="PANTHER" id="PTHR43097">
    <property type="entry name" value="GLUTAMINE-TRNA LIGASE"/>
    <property type="match status" value="1"/>
</dbReference>
<feature type="binding site" evidence="9">
    <location>
        <begin position="260"/>
        <end position="261"/>
    </location>
    <ligand>
        <name>ATP</name>
        <dbReference type="ChEBI" id="CHEBI:30616"/>
    </ligand>
</feature>
<dbReference type="Proteomes" id="UP000294656">
    <property type="component" value="Unassembled WGS sequence"/>
</dbReference>
<dbReference type="GO" id="GO:0006424">
    <property type="term" value="P:glutamyl-tRNA aminoacylation"/>
    <property type="evidence" value="ECO:0007669"/>
    <property type="project" value="UniProtKB-UniRule"/>
</dbReference>
<feature type="binding site" evidence="9">
    <location>
        <position position="231"/>
    </location>
    <ligand>
        <name>ATP</name>
        <dbReference type="ChEBI" id="CHEBI:30616"/>
    </ligand>
</feature>
<accession>A0A4R6MFC7</accession>
<dbReference type="OrthoDB" id="9801560at2"/>
<evidence type="ECO:0000313" key="15">
    <source>
        <dbReference type="Proteomes" id="UP000294656"/>
    </source>
</evidence>
<dbReference type="InterPro" id="IPR020056">
    <property type="entry name" value="Rbsml_bL25/Gln-tRNA_synth_N"/>
</dbReference>
<dbReference type="Pfam" id="PF00749">
    <property type="entry name" value="tRNA-synt_1c"/>
    <property type="match status" value="1"/>
</dbReference>
<keyword evidence="6 9" id="KW-0648">Protein biosynthesis</keyword>
<dbReference type="InterPro" id="IPR004514">
    <property type="entry name" value="Gln-tRNA-synth"/>
</dbReference>
<gene>
    <name evidence="9" type="primary">glnS</name>
    <name evidence="14" type="ORF">DFP79_1034</name>
</gene>
<keyword evidence="15" id="KW-1185">Reference proteome</keyword>
<keyword evidence="5 9" id="KW-0067">ATP-binding</keyword>
<dbReference type="FunFam" id="3.40.50.620:FF:000037">
    <property type="entry name" value="Glutamine--tRNA ligase cytoplasmic"/>
    <property type="match status" value="1"/>
</dbReference>
<feature type="binding site" evidence="9">
    <location>
        <position position="67"/>
    </location>
    <ligand>
        <name>L-glutamine</name>
        <dbReference type="ChEBI" id="CHEBI:58359"/>
    </ligand>
</feature>
<feature type="domain" description="Glutamyl/glutaminyl-tRNA synthetase class Ib anti-codon binding" evidence="12">
    <location>
        <begin position="339"/>
        <end position="439"/>
    </location>
</feature>
<keyword evidence="4 9" id="KW-0547">Nucleotide-binding</keyword>
<keyword evidence="3 9" id="KW-0436">Ligase</keyword>
<feature type="binding site" evidence="9">
    <location>
        <begin position="35"/>
        <end position="37"/>
    </location>
    <ligand>
        <name>ATP</name>
        <dbReference type="ChEBI" id="CHEBI:30616"/>
    </ligand>
</feature>
<dbReference type="PRINTS" id="PR00987">
    <property type="entry name" value="TRNASYNTHGLU"/>
</dbReference>
<evidence type="ECO:0000259" key="12">
    <source>
        <dbReference type="Pfam" id="PF03950"/>
    </source>
</evidence>
<evidence type="ECO:0000256" key="5">
    <source>
        <dbReference type="ARBA" id="ARBA00022840"/>
    </source>
</evidence>
<feature type="domain" description="Glutamyl/glutaminyl-tRNA synthetase class Ib catalytic" evidence="11">
    <location>
        <begin position="27"/>
        <end position="335"/>
    </location>
</feature>
<dbReference type="InterPro" id="IPR020059">
    <property type="entry name" value="Glu/Gln-tRNA-synth_Ib_codon-bd"/>
</dbReference>
<feature type="domain" description="tRNA synthetases class I (E and Q) anti-codon binding" evidence="13">
    <location>
        <begin position="455"/>
        <end position="531"/>
    </location>
</feature>
<comment type="caution">
    <text evidence="9">Lacks conserved residue(s) required for the propagation of feature annotation.</text>
</comment>
<dbReference type="InterPro" id="IPR020058">
    <property type="entry name" value="Glu/Gln-tRNA-synth_Ib_cat-dom"/>
</dbReference>
<dbReference type="Pfam" id="PF20974">
    <property type="entry name" value="tRNA-synt_1c_C2"/>
    <property type="match status" value="1"/>
</dbReference>
<dbReference type="FunFam" id="3.90.800.10:FF:000001">
    <property type="entry name" value="Glutamine--tRNA ligase"/>
    <property type="match status" value="1"/>
</dbReference>
<evidence type="ECO:0000259" key="11">
    <source>
        <dbReference type="Pfam" id="PF00749"/>
    </source>
</evidence>
<evidence type="ECO:0000259" key="13">
    <source>
        <dbReference type="Pfam" id="PF20974"/>
    </source>
</evidence>
<comment type="similarity">
    <text evidence="1 9 10">Belongs to the class-I aminoacyl-tRNA synthetase family.</text>
</comment>
<dbReference type="SUPFAM" id="SSF50715">
    <property type="entry name" value="Ribosomal protein L25-like"/>
    <property type="match status" value="1"/>
</dbReference>
<comment type="caution">
    <text evidence="14">The sequence shown here is derived from an EMBL/GenBank/DDBJ whole genome shotgun (WGS) entry which is preliminary data.</text>
</comment>
<evidence type="ECO:0000256" key="10">
    <source>
        <dbReference type="RuleBase" id="RU363037"/>
    </source>
</evidence>
<keyword evidence="2 9" id="KW-0963">Cytoplasm</keyword>
<evidence type="ECO:0000313" key="14">
    <source>
        <dbReference type="EMBL" id="TDP00016.1"/>
    </source>
</evidence>
<dbReference type="RefSeq" id="WP_133502834.1">
    <property type="nucleotide sequence ID" value="NZ_SNXC01000009.1"/>
</dbReference>
<dbReference type="Gene3D" id="2.40.240.10">
    <property type="entry name" value="Ribosomal Protein L25, Chain P"/>
    <property type="match status" value="2"/>
</dbReference>
<name>A0A4R6MFC7_9GAMM</name>
<sequence>MSETSKTGNFITQIIDKDNETGKHGGKVLTRFPPEPNGYLHIGHAKSICLNFGVAQRYQGQCNLRFDDTNPEKESVEYIESIKRDVSWLGFEWKEEPKFASDYFDALFDFACDLINKGKAYVCDLTPDEMREYRGTLKEPGKDSPYRNRSAEENLTLFKEMRDGKYADGEKVLRAKIDMSSPNINLRDPIIYRVRHVHHHQTGDKWCVYPMYDFTHGLSDAIEGVTHSICTLEFQDHRPLYDWMLEALETFHPQQIEFARLNLNYTVTSKRKLKQLVDEQHVNGWDDPRMPTISGMRRRGYTAQSIRNFCERIGVTKSDSIVDVGMLEHAVREDLDANANRAMVVLNPIKVTLTNYPEGKEEIFTVSNHPKNEAVGTREVPFGKHLYVDQADFAEVPPRKWKRMTPGAAVRLRGGYVITCDEAIKDEEGNVVELLCRYDENTLGVNPEGYKPKGVIHWVSAEHALSAEVNLYDRLFSHESPDAKHEDKTFLDFINPEALTVAQNAKLEPSLLNAEPGVGYQFEREGYFCRDLTTDKLVFNRTVTLRDSWAKIEAKGK</sequence>
<dbReference type="InterPro" id="IPR049437">
    <property type="entry name" value="tRNA-synt_1c_C2"/>
</dbReference>
<evidence type="ECO:0000256" key="7">
    <source>
        <dbReference type="ARBA" id="ARBA00023146"/>
    </source>
</evidence>
<dbReference type="GO" id="GO:0006425">
    <property type="term" value="P:glutaminyl-tRNA aminoacylation"/>
    <property type="evidence" value="ECO:0007669"/>
    <property type="project" value="UniProtKB-UniRule"/>
</dbReference>
<dbReference type="CDD" id="cd00807">
    <property type="entry name" value="GlnRS_core"/>
    <property type="match status" value="1"/>
</dbReference>
<keyword evidence="7 9" id="KW-0030">Aminoacyl-tRNA synthetase</keyword>
<dbReference type="SUPFAM" id="SSF52374">
    <property type="entry name" value="Nucleotidylyl transferase"/>
    <property type="match status" value="1"/>
</dbReference>
<evidence type="ECO:0000256" key="6">
    <source>
        <dbReference type="ARBA" id="ARBA00022917"/>
    </source>
</evidence>
<dbReference type="HAMAP" id="MF_00126">
    <property type="entry name" value="Gln_tRNA_synth"/>
    <property type="match status" value="1"/>
</dbReference>
<dbReference type="Gene3D" id="3.40.50.620">
    <property type="entry name" value="HUPs"/>
    <property type="match status" value="1"/>
</dbReference>
<dbReference type="GO" id="GO:0005524">
    <property type="term" value="F:ATP binding"/>
    <property type="evidence" value="ECO:0007669"/>
    <property type="project" value="UniProtKB-UniRule"/>
</dbReference>
<feature type="short sequence motif" description="'KMSKS' region" evidence="9">
    <location>
        <begin position="267"/>
        <end position="271"/>
    </location>
</feature>
<dbReference type="FunFam" id="1.10.1160.10:FF:000001">
    <property type="entry name" value="Glutamine--tRNA ligase"/>
    <property type="match status" value="1"/>
</dbReference>
<comment type="catalytic activity">
    <reaction evidence="8 9">
        <text>tRNA(Gln) + L-glutamine + ATP = L-glutaminyl-tRNA(Gln) + AMP + diphosphate</text>
        <dbReference type="Rhea" id="RHEA:20121"/>
        <dbReference type="Rhea" id="RHEA-COMP:9662"/>
        <dbReference type="Rhea" id="RHEA-COMP:9681"/>
        <dbReference type="ChEBI" id="CHEBI:30616"/>
        <dbReference type="ChEBI" id="CHEBI:33019"/>
        <dbReference type="ChEBI" id="CHEBI:58359"/>
        <dbReference type="ChEBI" id="CHEBI:78442"/>
        <dbReference type="ChEBI" id="CHEBI:78521"/>
        <dbReference type="ChEBI" id="CHEBI:456215"/>
        <dbReference type="EC" id="6.1.1.18"/>
    </reaction>
</comment>
<dbReference type="NCBIfam" id="TIGR00440">
    <property type="entry name" value="glnS"/>
    <property type="match status" value="1"/>
</dbReference>
<protein>
    <recommendedName>
        <fullName evidence="9">Glutamine--tRNA ligase</fullName>
        <ecNumber evidence="9">6.1.1.18</ecNumber>
    </recommendedName>
    <alternativeName>
        <fullName evidence="9">Glutaminyl-tRNA synthetase</fullName>
        <shortName evidence="9">GlnRS</shortName>
    </alternativeName>
</protein>
<dbReference type="InterPro" id="IPR022861">
    <property type="entry name" value="Gln_tRNA_ligase_bac"/>
</dbReference>
<evidence type="ECO:0000256" key="4">
    <source>
        <dbReference type="ARBA" id="ARBA00022741"/>
    </source>
</evidence>
<comment type="subunit">
    <text evidence="9">Monomer.</text>
</comment>
<dbReference type="InterPro" id="IPR011035">
    <property type="entry name" value="Ribosomal_bL25/Gln-tRNA_synth"/>
</dbReference>
<evidence type="ECO:0000256" key="9">
    <source>
        <dbReference type="HAMAP-Rule" id="MF_00126"/>
    </source>
</evidence>
<dbReference type="InterPro" id="IPR001412">
    <property type="entry name" value="aa-tRNA-synth_I_CS"/>
</dbReference>
<evidence type="ECO:0000256" key="1">
    <source>
        <dbReference type="ARBA" id="ARBA00005594"/>
    </source>
</evidence>
<comment type="subcellular location">
    <subcellularLocation>
        <location evidence="9">Cytoplasm</location>
    </subcellularLocation>
</comment>
<dbReference type="InterPro" id="IPR000924">
    <property type="entry name" value="Glu/Gln-tRNA-synth"/>
</dbReference>
<dbReference type="InterPro" id="IPR050132">
    <property type="entry name" value="Gln/Glu-tRNA_Ligase"/>
</dbReference>
<dbReference type="EMBL" id="SNXC01000009">
    <property type="protein sequence ID" value="TDP00016.1"/>
    <property type="molecule type" value="Genomic_DNA"/>
</dbReference>
<dbReference type="EC" id="6.1.1.18" evidence="9"/>
<feature type="binding site" evidence="9">
    <location>
        <begin position="41"/>
        <end position="47"/>
    </location>
    <ligand>
        <name>ATP</name>
        <dbReference type="ChEBI" id="CHEBI:30616"/>
    </ligand>
</feature>
<evidence type="ECO:0000256" key="8">
    <source>
        <dbReference type="ARBA" id="ARBA00048270"/>
    </source>
</evidence>
<evidence type="ECO:0000256" key="2">
    <source>
        <dbReference type="ARBA" id="ARBA00022490"/>
    </source>
</evidence>
<dbReference type="AlphaFoldDB" id="A0A4R6MFC7"/>